<keyword evidence="2" id="KW-1185">Reference proteome</keyword>
<gene>
    <name evidence="1" type="ORF">FAZ19_22475</name>
</gene>
<name>A0A4U0GPX5_9SPHI</name>
<comment type="caution">
    <text evidence="1">The sequence shown here is derived from an EMBL/GenBank/DDBJ whole genome shotgun (WGS) entry which is preliminary data.</text>
</comment>
<dbReference type="NCBIfam" id="TIGR03696">
    <property type="entry name" value="Rhs_assc_core"/>
    <property type="match status" value="1"/>
</dbReference>
<dbReference type="InterPro" id="IPR022385">
    <property type="entry name" value="Rhs_assc_core"/>
</dbReference>
<dbReference type="Proteomes" id="UP000309872">
    <property type="component" value="Unassembled WGS sequence"/>
</dbReference>
<evidence type="ECO:0000313" key="1">
    <source>
        <dbReference type="EMBL" id="TJY60706.1"/>
    </source>
</evidence>
<dbReference type="Gene3D" id="2.180.10.10">
    <property type="entry name" value="RHS repeat-associated core"/>
    <property type="match status" value="1"/>
</dbReference>
<organism evidence="1 2">
    <name type="scientific">Sphingobacterium alkalisoli</name>
    <dbReference type="NCBI Taxonomy" id="1874115"/>
    <lineage>
        <taxon>Bacteria</taxon>
        <taxon>Pseudomonadati</taxon>
        <taxon>Bacteroidota</taxon>
        <taxon>Sphingobacteriia</taxon>
        <taxon>Sphingobacteriales</taxon>
        <taxon>Sphingobacteriaceae</taxon>
        <taxon>Sphingobacterium</taxon>
    </lineage>
</organism>
<dbReference type="AlphaFoldDB" id="A0A4U0GPX5"/>
<dbReference type="OrthoDB" id="2972467at2"/>
<dbReference type="PANTHER" id="PTHR32305:SF15">
    <property type="entry name" value="PROTEIN RHSA-RELATED"/>
    <property type="match status" value="1"/>
</dbReference>
<dbReference type="EMBL" id="SUKA01000011">
    <property type="protein sequence ID" value="TJY60706.1"/>
    <property type="molecule type" value="Genomic_DNA"/>
</dbReference>
<reference evidence="1 2" key="1">
    <citation type="submission" date="2019-04" db="EMBL/GenBank/DDBJ databases">
        <title>Sphingobacterium olei sp. nov., isolated from oil-contaminated soil.</title>
        <authorList>
            <person name="Liu B."/>
        </authorList>
    </citation>
    <scope>NUCLEOTIDE SEQUENCE [LARGE SCALE GENOMIC DNA]</scope>
    <source>
        <strain evidence="1 2">Y3L14</strain>
    </source>
</reference>
<dbReference type="RefSeq" id="WP_136823025.1">
    <property type="nucleotide sequence ID" value="NZ_BMJX01000011.1"/>
</dbReference>
<proteinExistence type="predicted"/>
<protein>
    <submittedName>
        <fullName evidence="1">RHS repeat-associated core domain-containing protein</fullName>
    </submittedName>
</protein>
<evidence type="ECO:0000313" key="2">
    <source>
        <dbReference type="Proteomes" id="UP000309872"/>
    </source>
</evidence>
<accession>A0A4U0GPX5</accession>
<dbReference type="InterPro" id="IPR050708">
    <property type="entry name" value="T6SS_VgrG/RHS"/>
</dbReference>
<dbReference type="PANTHER" id="PTHR32305">
    <property type="match status" value="1"/>
</dbReference>
<sequence>MLTQTLPTGNVVYKDDGTAPLLTVSYYDDRGRMIQVASQNHLGGTDYVTNTYSFIGEVLTSKHDHKASPSGAVTSVLTSYTYDHVGRLVDTRKAINGQSEVVQSRLVYNEIGQVKQKKLHSGDNGTNFITQVDYSYNERGWSSGIVSPHFTEVLKYNDPMATATPQYNGNISEQHWGHGTTATPNVFRYGDDTLYRLTSGSSTGTAMSEVLSYDNMGNILTLKRDNATTTSYAYTGNRLTGLSGGMTGSYTYDANGNAKTDRTGMAFTYNHLNLPKTATKTGASVSYLYDAAGSKLRRIATIGGSTTQRDYVAGIEYSKLGSAASSLEMVHTEEGYLQRNPTDNIYSYRYNVTDHLGNVRATLQPNGVASATVIQKDDYYPFGKRKGILTSGINNYLYNGKERLDELAGGSHTFGSSYTLEGQYNYGARLYDAEIGRWNVVDPLSERDGSFSPYAYAFNSPIMFIDPDGRWPEWGNLWNNISSWFGGKETYFGANIEEVVVTASSFTDRSWAYLQNVNWHQQWEYFQDGTPIWGQSRRFGQAANNGDIVGASAAMLNSFAEAASLGMGTLWAKPAQFALTSRSIPIVTNTVNGNSGKVIFDKIATAAAHRLGFFPEEVVIQNGIAEIPITYMTSVKFSDITLIFNALKTNGATSVTINTGPIVNHGITPRLLNAVKKGVEFMGFKVTQTGNPNNMFMLSKEL</sequence>